<comment type="caution">
    <text evidence="1">The sequence shown here is derived from an EMBL/GenBank/DDBJ whole genome shotgun (WGS) entry which is preliminary data.</text>
</comment>
<reference evidence="1" key="1">
    <citation type="submission" date="2020-05" db="EMBL/GenBank/DDBJ databases">
        <title>Mycena genomes resolve the evolution of fungal bioluminescence.</title>
        <authorList>
            <person name="Tsai I.J."/>
        </authorList>
    </citation>
    <scope>NUCLEOTIDE SEQUENCE</scope>
    <source>
        <strain evidence="1">171206Taipei</strain>
    </source>
</reference>
<protein>
    <submittedName>
        <fullName evidence="1">Uncharacterized protein</fullName>
    </submittedName>
</protein>
<dbReference type="Proteomes" id="UP000636479">
    <property type="component" value="Unassembled WGS sequence"/>
</dbReference>
<sequence length="69" mass="7441">MTEAFAQISASGTVTFSDPPLLFKGRSRLRVAFCTNTDQDGWWPGSEEDVYAGASGPWAEDSMFASSCV</sequence>
<accession>A0A8H6TBY4</accession>
<dbReference type="AlphaFoldDB" id="A0A8H6TBY4"/>
<keyword evidence="2" id="KW-1185">Reference proteome</keyword>
<dbReference type="GeneID" id="59340347"/>
<organism evidence="1 2">
    <name type="scientific">Mycena indigotica</name>
    <dbReference type="NCBI Taxonomy" id="2126181"/>
    <lineage>
        <taxon>Eukaryota</taxon>
        <taxon>Fungi</taxon>
        <taxon>Dikarya</taxon>
        <taxon>Basidiomycota</taxon>
        <taxon>Agaricomycotina</taxon>
        <taxon>Agaricomycetes</taxon>
        <taxon>Agaricomycetidae</taxon>
        <taxon>Agaricales</taxon>
        <taxon>Marasmiineae</taxon>
        <taxon>Mycenaceae</taxon>
        <taxon>Mycena</taxon>
    </lineage>
</organism>
<name>A0A8H6TBY4_9AGAR</name>
<proteinExistence type="predicted"/>
<dbReference type="RefSeq" id="XP_037225741.1">
    <property type="nucleotide sequence ID" value="XM_037357831.1"/>
</dbReference>
<evidence type="ECO:0000313" key="2">
    <source>
        <dbReference type="Proteomes" id="UP000636479"/>
    </source>
</evidence>
<gene>
    <name evidence="1" type="ORF">MIND_00087500</name>
</gene>
<dbReference type="EMBL" id="JACAZF010000001">
    <property type="protein sequence ID" value="KAF7315718.1"/>
    <property type="molecule type" value="Genomic_DNA"/>
</dbReference>
<evidence type="ECO:0000313" key="1">
    <source>
        <dbReference type="EMBL" id="KAF7315718.1"/>
    </source>
</evidence>